<feature type="domain" description="HTH marR-type" evidence="4">
    <location>
        <begin position="7"/>
        <end position="141"/>
    </location>
</feature>
<dbReference type="InterPro" id="IPR036390">
    <property type="entry name" value="WH_DNA-bd_sf"/>
</dbReference>
<evidence type="ECO:0000259" key="4">
    <source>
        <dbReference type="PROSITE" id="PS50995"/>
    </source>
</evidence>
<keyword evidence="1" id="KW-0805">Transcription regulation</keyword>
<dbReference type="GO" id="GO:0003677">
    <property type="term" value="F:DNA binding"/>
    <property type="evidence" value="ECO:0007669"/>
    <property type="project" value="UniProtKB-KW"/>
</dbReference>
<dbReference type="SMART" id="SM00347">
    <property type="entry name" value="HTH_MARR"/>
    <property type="match status" value="1"/>
</dbReference>
<dbReference type="RefSeq" id="WP_185137760.1">
    <property type="nucleotide sequence ID" value="NZ_BORM01000033.1"/>
</dbReference>
<dbReference type="AlphaFoldDB" id="A0A841U6V2"/>
<dbReference type="Pfam" id="PF12802">
    <property type="entry name" value="MarR_2"/>
    <property type="match status" value="1"/>
</dbReference>
<proteinExistence type="predicted"/>
<evidence type="ECO:0000256" key="3">
    <source>
        <dbReference type="ARBA" id="ARBA00023163"/>
    </source>
</evidence>
<dbReference type="CDD" id="cd00090">
    <property type="entry name" value="HTH_ARSR"/>
    <property type="match status" value="1"/>
</dbReference>
<dbReference type="EMBL" id="JACJVR010000079">
    <property type="protein sequence ID" value="MBB6693784.1"/>
    <property type="molecule type" value="Genomic_DNA"/>
</dbReference>
<dbReference type="InterPro" id="IPR036388">
    <property type="entry name" value="WH-like_DNA-bd_sf"/>
</dbReference>
<evidence type="ECO:0000313" key="5">
    <source>
        <dbReference type="EMBL" id="MBB6693784.1"/>
    </source>
</evidence>
<dbReference type="PANTHER" id="PTHR42756">
    <property type="entry name" value="TRANSCRIPTIONAL REGULATOR, MARR"/>
    <property type="match status" value="1"/>
</dbReference>
<keyword evidence="2" id="KW-0238">DNA-binding</keyword>
<dbReference type="SUPFAM" id="SSF46785">
    <property type="entry name" value="Winged helix' DNA-binding domain"/>
    <property type="match status" value="1"/>
</dbReference>
<accession>A0A841U6V2</accession>
<reference evidence="5 6" key="1">
    <citation type="submission" date="2020-08" db="EMBL/GenBank/DDBJ databases">
        <title>Cohnella phylogeny.</title>
        <authorList>
            <person name="Dunlap C."/>
        </authorList>
    </citation>
    <scope>NUCLEOTIDE SEQUENCE [LARGE SCALE GENOMIC DNA]</scope>
    <source>
        <strain evidence="5 6">DSM 25239</strain>
    </source>
</reference>
<evidence type="ECO:0000256" key="2">
    <source>
        <dbReference type="ARBA" id="ARBA00023125"/>
    </source>
</evidence>
<dbReference type="PRINTS" id="PR00598">
    <property type="entry name" value="HTHMARR"/>
</dbReference>
<dbReference type="InterPro" id="IPR000835">
    <property type="entry name" value="HTH_MarR-typ"/>
</dbReference>
<gene>
    <name evidence="5" type="ORF">H7B90_20510</name>
</gene>
<evidence type="ECO:0000256" key="1">
    <source>
        <dbReference type="ARBA" id="ARBA00023015"/>
    </source>
</evidence>
<dbReference type="PROSITE" id="PS50995">
    <property type="entry name" value="HTH_MARR_2"/>
    <property type="match status" value="1"/>
</dbReference>
<dbReference type="Proteomes" id="UP000553776">
    <property type="component" value="Unassembled WGS sequence"/>
</dbReference>
<dbReference type="PANTHER" id="PTHR42756:SF1">
    <property type="entry name" value="TRANSCRIPTIONAL REPRESSOR OF EMRAB OPERON"/>
    <property type="match status" value="1"/>
</dbReference>
<sequence length="141" mass="15799">MDDGFLHTCLFFTANRLGRAITKMAEEEFAPTGLTPMYGYLIRLVIGAPGISQKELAEKLSVTPSTLTRFVDKLEAKRLVERKVQGKTVLVYPTDKAKEMEETIRQASRSLKARYEAVLGVEAAQHLTKELEDSSISLEKH</sequence>
<evidence type="ECO:0000313" key="6">
    <source>
        <dbReference type="Proteomes" id="UP000553776"/>
    </source>
</evidence>
<keyword evidence="3" id="KW-0804">Transcription</keyword>
<dbReference type="InterPro" id="IPR011991">
    <property type="entry name" value="ArsR-like_HTH"/>
</dbReference>
<protein>
    <submittedName>
        <fullName evidence="5">MarR family transcriptional regulator</fullName>
    </submittedName>
</protein>
<dbReference type="Gene3D" id="1.10.10.10">
    <property type="entry name" value="Winged helix-like DNA-binding domain superfamily/Winged helix DNA-binding domain"/>
    <property type="match status" value="1"/>
</dbReference>
<keyword evidence="6" id="KW-1185">Reference proteome</keyword>
<organism evidence="5 6">
    <name type="scientific">Cohnella xylanilytica</name>
    <dbReference type="NCBI Taxonomy" id="557555"/>
    <lineage>
        <taxon>Bacteria</taxon>
        <taxon>Bacillati</taxon>
        <taxon>Bacillota</taxon>
        <taxon>Bacilli</taxon>
        <taxon>Bacillales</taxon>
        <taxon>Paenibacillaceae</taxon>
        <taxon>Cohnella</taxon>
    </lineage>
</organism>
<name>A0A841U6V2_9BACL</name>
<comment type="caution">
    <text evidence="5">The sequence shown here is derived from an EMBL/GenBank/DDBJ whole genome shotgun (WGS) entry which is preliminary data.</text>
</comment>
<dbReference type="GO" id="GO:0003700">
    <property type="term" value="F:DNA-binding transcription factor activity"/>
    <property type="evidence" value="ECO:0007669"/>
    <property type="project" value="InterPro"/>
</dbReference>